<evidence type="ECO:0000256" key="2">
    <source>
        <dbReference type="ARBA" id="ARBA00004323"/>
    </source>
</evidence>
<evidence type="ECO:0000256" key="5">
    <source>
        <dbReference type="ARBA" id="ARBA00010195"/>
    </source>
</evidence>
<comment type="similarity">
    <text evidence="5">Belongs to the glycosyltransferase 14 family. XylT subfamily.</text>
</comment>
<evidence type="ECO:0000256" key="17">
    <source>
        <dbReference type="ARBA" id="ARBA00032285"/>
    </source>
</evidence>
<organism evidence="21 22">
    <name type="scientific">Neogobius melanostomus</name>
    <name type="common">round goby</name>
    <dbReference type="NCBI Taxonomy" id="47308"/>
    <lineage>
        <taxon>Eukaryota</taxon>
        <taxon>Metazoa</taxon>
        <taxon>Chordata</taxon>
        <taxon>Craniata</taxon>
        <taxon>Vertebrata</taxon>
        <taxon>Euteleostomi</taxon>
        <taxon>Actinopterygii</taxon>
        <taxon>Neopterygii</taxon>
        <taxon>Teleostei</taxon>
        <taxon>Neoteleostei</taxon>
        <taxon>Acanthomorphata</taxon>
        <taxon>Gobiaria</taxon>
        <taxon>Gobiiformes</taxon>
        <taxon>Gobioidei</taxon>
        <taxon>Gobiidae</taxon>
        <taxon>Benthophilinae</taxon>
        <taxon>Neogobiini</taxon>
        <taxon>Neogobius</taxon>
    </lineage>
</organism>
<feature type="region of interest" description="Disordered" evidence="19">
    <location>
        <begin position="120"/>
        <end position="194"/>
    </location>
</feature>
<dbReference type="UniPathway" id="UPA00755"/>
<dbReference type="InterPro" id="IPR024448">
    <property type="entry name" value="XylT_C"/>
</dbReference>
<dbReference type="PANTHER" id="PTHR46025">
    <property type="entry name" value="XYLOSYLTRANSFERASE OXT"/>
    <property type="match status" value="1"/>
</dbReference>
<dbReference type="Ensembl" id="ENSNMLT00000039084.1">
    <property type="protein sequence ID" value="ENSNMLP00000035103.1"/>
    <property type="gene ID" value="ENSNMLG00000021607.1"/>
</dbReference>
<comment type="subunit">
    <text evidence="6">Monomer.</text>
</comment>
<proteinExistence type="inferred from homology"/>
<keyword evidence="14" id="KW-1015">Disulfide bond</keyword>
<evidence type="ECO:0000313" key="22">
    <source>
        <dbReference type="Proteomes" id="UP000694523"/>
    </source>
</evidence>
<dbReference type="GO" id="GO:0050650">
    <property type="term" value="P:chondroitin sulfate proteoglycan biosynthetic process"/>
    <property type="evidence" value="ECO:0007669"/>
    <property type="project" value="TreeGrafter"/>
</dbReference>
<evidence type="ECO:0000256" key="13">
    <source>
        <dbReference type="ARBA" id="ARBA00023136"/>
    </source>
</evidence>
<dbReference type="GO" id="GO:0015012">
    <property type="term" value="P:heparan sulfate proteoglycan biosynthetic process"/>
    <property type="evidence" value="ECO:0007669"/>
    <property type="project" value="UniProtKB-UniPathway"/>
</dbReference>
<evidence type="ECO:0000256" key="3">
    <source>
        <dbReference type="ARBA" id="ARBA00004840"/>
    </source>
</evidence>
<comment type="catalytic activity">
    <reaction evidence="18">
        <text>UDP-alpha-D-xylose + L-seryl-[protein] = 3-O-(beta-D-xylosyl)-L-seryl-[protein] + UDP + H(+)</text>
        <dbReference type="Rhea" id="RHEA:50192"/>
        <dbReference type="Rhea" id="RHEA-COMP:9863"/>
        <dbReference type="Rhea" id="RHEA-COMP:12567"/>
        <dbReference type="ChEBI" id="CHEBI:15378"/>
        <dbReference type="ChEBI" id="CHEBI:29999"/>
        <dbReference type="ChEBI" id="CHEBI:57632"/>
        <dbReference type="ChEBI" id="CHEBI:58223"/>
        <dbReference type="ChEBI" id="CHEBI:132085"/>
        <dbReference type="EC" id="2.4.2.26"/>
    </reaction>
</comment>
<evidence type="ECO:0000256" key="6">
    <source>
        <dbReference type="ARBA" id="ARBA00011245"/>
    </source>
</evidence>
<dbReference type="InterPro" id="IPR043538">
    <property type="entry name" value="XYLT"/>
</dbReference>
<dbReference type="GO" id="GO:0030158">
    <property type="term" value="F:protein xylosyltransferase activity"/>
    <property type="evidence" value="ECO:0007669"/>
    <property type="project" value="UniProtKB-EC"/>
</dbReference>
<reference evidence="21" key="1">
    <citation type="submission" date="2025-08" db="UniProtKB">
        <authorList>
            <consortium name="Ensembl"/>
        </authorList>
    </citation>
    <scope>IDENTIFICATION</scope>
</reference>
<dbReference type="Proteomes" id="UP000694523">
    <property type="component" value="Unplaced"/>
</dbReference>
<keyword evidence="12" id="KW-0333">Golgi apparatus</keyword>
<feature type="region of interest" description="Disordered" evidence="19">
    <location>
        <begin position="42"/>
        <end position="71"/>
    </location>
</feature>
<evidence type="ECO:0000256" key="12">
    <source>
        <dbReference type="ARBA" id="ARBA00023034"/>
    </source>
</evidence>
<feature type="compositionally biased region" description="Basic and acidic residues" evidence="19">
    <location>
        <begin position="130"/>
        <end position="145"/>
    </location>
</feature>
<dbReference type="EC" id="2.4.2.26" evidence="7"/>
<evidence type="ECO:0000256" key="10">
    <source>
        <dbReference type="ARBA" id="ARBA00022679"/>
    </source>
</evidence>
<evidence type="ECO:0000256" key="1">
    <source>
        <dbReference type="ARBA" id="ARBA00001968"/>
    </source>
</evidence>
<dbReference type="UniPathway" id="UPA00756"/>
<dbReference type="PANTHER" id="PTHR46025:SF2">
    <property type="entry name" value="XYLOSYLTRANSFERASE 1"/>
    <property type="match status" value="1"/>
</dbReference>
<evidence type="ECO:0000256" key="7">
    <source>
        <dbReference type="ARBA" id="ARBA00011972"/>
    </source>
</evidence>
<dbReference type="Pfam" id="PF02485">
    <property type="entry name" value="Branch"/>
    <property type="match status" value="1"/>
</dbReference>
<evidence type="ECO:0000256" key="16">
    <source>
        <dbReference type="ARBA" id="ARBA00030536"/>
    </source>
</evidence>
<name>A0A8C6UEE2_9GOBI</name>
<protein>
    <recommendedName>
        <fullName evidence="8">Xylosyltransferase 1</fullName>
        <ecNumber evidence="7">2.4.2.26</ecNumber>
    </recommendedName>
    <alternativeName>
        <fullName evidence="16">Peptide O-xylosyltransferase 1</fullName>
    </alternativeName>
    <alternativeName>
        <fullName evidence="17">Xylosyltransferase I</fullName>
    </alternativeName>
</protein>
<comment type="cofactor">
    <cofactor evidence="1">
        <name>a divalent metal cation</name>
        <dbReference type="ChEBI" id="CHEBI:60240"/>
    </cofactor>
</comment>
<comment type="pathway">
    <text evidence="3">Glycan metabolism; chondroitin sulfate biosynthesis.</text>
</comment>
<feature type="compositionally biased region" description="Polar residues" evidence="19">
    <location>
        <begin position="181"/>
        <end position="194"/>
    </location>
</feature>
<evidence type="ECO:0000256" key="9">
    <source>
        <dbReference type="ARBA" id="ARBA00022676"/>
    </source>
</evidence>
<dbReference type="GO" id="GO:0046872">
    <property type="term" value="F:metal ion binding"/>
    <property type="evidence" value="ECO:0007669"/>
    <property type="project" value="UniProtKB-KW"/>
</dbReference>
<evidence type="ECO:0000256" key="19">
    <source>
        <dbReference type="SAM" id="MobiDB-lite"/>
    </source>
</evidence>
<evidence type="ECO:0000259" key="20">
    <source>
        <dbReference type="Pfam" id="PF12529"/>
    </source>
</evidence>
<evidence type="ECO:0000256" key="11">
    <source>
        <dbReference type="ARBA" id="ARBA00022723"/>
    </source>
</evidence>
<evidence type="ECO:0000256" key="18">
    <source>
        <dbReference type="ARBA" id="ARBA00047847"/>
    </source>
</evidence>
<accession>A0A8C6UEE2</accession>
<dbReference type="Pfam" id="PF12529">
    <property type="entry name" value="Xylo_C"/>
    <property type="match status" value="1"/>
</dbReference>
<dbReference type="AlphaFoldDB" id="A0A8C6UEE2"/>
<keyword evidence="15" id="KW-0325">Glycoprotein</keyword>
<keyword evidence="9" id="KW-0328">Glycosyltransferase</keyword>
<evidence type="ECO:0000256" key="4">
    <source>
        <dbReference type="ARBA" id="ARBA00005093"/>
    </source>
</evidence>
<feature type="compositionally biased region" description="Basic and acidic residues" evidence="19">
    <location>
        <begin position="44"/>
        <end position="59"/>
    </location>
</feature>
<keyword evidence="11" id="KW-0479">Metal-binding</keyword>
<keyword evidence="10" id="KW-0808">Transferase</keyword>
<sequence length="934" mass="106102">MVGGLCARRLARRSRSALIAALTVLLVQTLIVWNFSSLDSDQEREDRGSSVREKRDRLSGNKAAGGGGGGGRGELCPRIHATLIVNPTFDMHHACSVLILFSCLFSPSLPPPPTLPLSLQDGYYSHRPKEKVDSNNENSVPKDFENIDNSNFGARSQPHRQTVGAPGSKQQRAHFQERAHAQQQAWRDSSPSISRASNEVLPVGQSQHLSMGFNNSSHQVGPHHRTAPKCEINGKEAISALSRAKSKECRQQIAEVYCRHKEGQLMPDKVTRYCPIEGKANANVLWDEDSAESFPSKPVRIAFVMVVHGRASRQLHRLFKAIYHSSHYYYLHVDQRSNYLHRQVLALASHYPNVRVTPWRMSTIWGGASLLTMYLRSMADLLAMRDWSWDFFINLSAADYPIRTNNQLVAFLSKYREMNFIKSHGRDNARFIRKQGLDRLFYECDTHMWRLGDRKIPEGISVDGGSDWFLLNRMFVEYVINSQDDLVTNMKRFYAYTLLPAESFFHTVLENSVYCESMVDNNLRITNWNRKLGCKCQYKHIVDWCGCSPNDFKPADFHRFQQTVRPTFFARKFEASVNQEIVNQLDSYLYGPLPHGTLGLNSYWENIYDEPDGVSSLSDTQLTYYHSFSRLGLSRAAASLQGNPNDHSCRYFPMGHPISVHLYFQEDQFQGYLVRHHATNLATSKLETMETWVAPKKNFKLTLAPSSTFSRLQFAEVGTEWDAKERMFRNFGGLMGPMDETVGMQKWNKGPNVTVTVVWVDPTNVIAATYDILIDASAEFTHYRPPLNQPLRPGVWSIRILHHWSPVAELRFLIAPLAYNKHQPIRREDSLKLHNGPAKNSYMEQSFHGLNPVLNIPVSLELVEQSKRNAALSGTDLEHWVDSLVGDMWEAVDVCAVGLSACPVMQACPKNRWSSSSPDPKSHLGQPRADGRIR</sequence>
<feature type="region of interest" description="Disordered" evidence="19">
    <location>
        <begin position="910"/>
        <end position="934"/>
    </location>
</feature>
<evidence type="ECO:0000256" key="15">
    <source>
        <dbReference type="ARBA" id="ARBA00023180"/>
    </source>
</evidence>
<evidence type="ECO:0000256" key="14">
    <source>
        <dbReference type="ARBA" id="ARBA00023157"/>
    </source>
</evidence>
<comment type="pathway">
    <text evidence="4">Glycan metabolism; heparan sulfate biosynthesis.</text>
</comment>
<evidence type="ECO:0000256" key="8">
    <source>
        <dbReference type="ARBA" id="ARBA00015604"/>
    </source>
</evidence>
<feature type="domain" description="Xylosyltransferase C-terminal" evidence="20">
    <location>
        <begin position="586"/>
        <end position="768"/>
    </location>
</feature>
<reference evidence="21" key="2">
    <citation type="submission" date="2025-09" db="UniProtKB">
        <authorList>
            <consortium name="Ensembl"/>
        </authorList>
    </citation>
    <scope>IDENTIFICATION</scope>
</reference>
<dbReference type="InterPro" id="IPR003406">
    <property type="entry name" value="Glyco_trans_14"/>
</dbReference>
<comment type="subcellular location">
    <subcellularLocation>
        <location evidence="2">Golgi apparatus membrane</location>
        <topology evidence="2">Single-pass type II membrane protein</topology>
    </subcellularLocation>
</comment>
<keyword evidence="22" id="KW-1185">Reference proteome</keyword>
<evidence type="ECO:0000313" key="21">
    <source>
        <dbReference type="Ensembl" id="ENSNMLP00000035103.1"/>
    </source>
</evidence>
<keyword evidence="13" id="KW-0472">Membrane</keyword>
<dbReference type="GO" id="GO:0000139">
    <property type="term" value="C:Golgi membrane"/>
    <property type="evidence" value="ECO:0007669"/>
    <property type="project" value="UniProtKB-SubCell"/>
</dbReference>